<feature type="region of interest" description="Disordered" evidence="1">
    <location>
        <begin position="36"/>
        <end position="109"/>
    </location>
</feature>
<feature type="compositionally biased region" description="Pro residues" evidence="1">
    <location>
        <begin position="143"/>
        <end position="156"/>
    </location>
</feature>
<dbReference type="Proteomes" id="UP001153269">
    <property type="component" value="Unassembled WGS sequence"/>
</dbReference>
<feature type="region of interest" description="Disordered" evidence="1">
    <location>
        <begin position="128"/>
        <end position="156"/>
    </location>
</feature>
<dbReference type="EMBL" id="CADEAL010004016">
    <property type="protein sequence ID" value="CAB1449458.1"/>
    <property type="molecule type" value="Genomic_DNA"/>
</dbReference>
<proteinExistence type="predicted"/>
<sequence length="156" mass="17517">MSVLQEAEEDVEEILKETVSLRKHRTHFLLLCRRKEKLLHQNKTSPPSGLQEKKTTLPDPQPAALILPTTKQKERERHTDRESEGERERERGRDGGVNHGERFSRRGSDLEATPFALFSLALAVVNGAESRCGKHKPTSALARPPPPPPQVPLNPV</sequence>
<gene>
    <name evidence="2" type="ORF">PLEPLA_LOCUS37141</name>
</gene>
<evidence type="ECO:0000256" key="1">
    <source>
        <dbReference type="SAM" id="MobiDB-lite"/>
    </source>
</evidence>
<comment type="caution">
    <text evidence="2">The sequence shown here is derived from an EMBL/GenBank/DDBJ whole genome shotgun (WGS) entry which is preliminary data.</text>
</comment>
<keyword evidence="3" id="KW-1185">Reference proteome</keyword>
<dbReference type="AlphaFoldDB" id="A0A9N7YYS8"/>
<name>A0A9N7YYS8_PLEPL</name>
<evidence type="ECO:0000313" key="2">
    <source>
        <dbReference type="EMBL" id="CAB1449458.1"/>
    </source>
</evidence>
<accession>A0A9N7YYS8</accession>
<protein>
    <submittedName>
        <fullName evidence="2">Uncharacterized protein</fullName>
    </submittedName>
</protein>
<organism evidence="2 3">
    <name type="scientific">Pleuronectes platessa</name>
    <name type="common">European plaice</name>
    <dbReference type="NCBI Taxonomy" id="8262"/>
    <lineage>
        <taxon>Eukaryota</taxon>
        <taxon>Metazoa</taxon>
        <taxon>Chordata</taxon>
        <taxon>Craniata</taxon>
        <taxon>Vertebrata</taxon>
        <taxon>Euteleostomi</taxon>
        <taxon>Actinopterygii</taxon>
        <taxon>Neopterygii</taxon>
        <taxon>Teleostei</taxon>
        <taxon>Neoteleostei</taxon>
        <taxon>Acanthomorphata</taxon>
        <taxon>Carangaria</taxon>
        <taxon>Pleuronectiformes</taxon>
        <taxon>Pleuronectoidei</taxon>
        <taxon>Pleuronectidae</taxon>
        <taxon>Pleuronectes</taxon>
    </lineage>
</organism>
<evidence type="ECO:0000313" key="3">
    <source>
        <dbReference type="Proteomes" id="UP001153269"/>
    </source>
</evidence>
<reference evidence="2" key="1">
    <citation type="submission" date="2020-03" db="EMBL/GenBank/DDBJ databases">
        <authorList>
            <person name="Weist P."/>
        </authorList>
    </citation>
    <scope>NUCLEOTIDE SEQUENCE</scope>
</reference>
<feature type="compositionally biased region" description="Basic and acidic residues" evidence="1">
    <location>
        <begin position="71"/>
        <end position="109"/>
    </location>
</feature>